<dbReference type="AlphaFoldDB" id="A0A365Y0R3"/>
<keyword evidence="2" id="KW-1185">Reference proteome</keyword>
<evidence type="ECO:0000313" key="2">
    <source>
        <dbReference type="Proteomes" id="UP000253410"/>
    </source>
</evidence>
<protein>
    <submittedName>
        <fullName evidence="1">Uncharacterized protein</fullName>
    </submittedName>
</protein>
<gene>
    <name evidence="1" type="ORF">DF182_06335</name>
</gene>
<organism evidence="1 2">
    <name type="scientific">Chitinophaga flava</name>
    <dbReference type="NCBI Taxonomy" id="2259036"/>
    <lineage>
        <taxon>Bacteria</taxon>
        <taxon>Pseudomonadati</taxon>
        <taxon>Bacteroidota</taxon>
        <taxon>Chitinophagia</taxon>
        <taxon>Chitinophagales</taxon>
        <taxon>Chitinophagaceae</taxon>
        <taxon>Chitinophaga</taxon>
    </lineage>
</organism>
<comment type="caution">
    <text evidence="1">The sequence shown here is derived from an EMBL/GenBank/DDBJ whole genome shotgun (WGS) entry which is preliminary data.</text>
</comment>
<name>A0A365Y0R3_9BACT</name>
<dbReference type="Proteomes" id="UP000253410">
    <property type="component" value="Unassembled WGS sequence"/>
</dbReference>
<reference evidence="1 2" key="1">
    <citation type="submission" date="2018-05" db="EMBL/GenBank/DDBJ databases">
        <title>Chitinophaga sp. K3CV102501T nov., isolated from isolated from a monsoon evergreen broad-leaved forest soil.</title>
        <authorList>
            <person name="Lv Y."/>
        </authorList>
    </citation>
    <scope>NUCLEOTIDE SEQUENCE [LARGE SCALE GENOMIC DNA]</scope>
    <source>
        <strain evidence="1 2">GDMCC 1.1325</strain>
    </source>
</reference>
<sequence>MAERPLDTSYKHGIIQIILRYAEGLTRQMPCKAFEAQGICLVPNQTRIDTSNIPAVPVLLKLSPIAPSRKTHNFLTQ</sequence>
<accession>A0A365Y0R3</accession>
<evidence type="ECO:0000313" key="1">
    <source>
        <dbReference type="EMBL" id="RBL92212.1"/>
    </source>
</evidence>
<proteinExistence type="predicted"/>
<dbReference type="EMBL" id="QFFJ01000001">
    <property type="protein sequence ID" value="RBL92212.1"/>
    <property type="molecule type" value="Genomic_DNA"/>
</dbReference>